<dbReference type="GeneID" id="13400581"/>
<name>F9XQU4_ZYMTI</name>
<gene>
    <name evidence="2" type="ORF">MYCGRDRAFT_101933</name>
</gene>
<feature type="region of interest" description="Disordered" evidence="1">
    <location>
        <begin position="1"/>
        <end position="78"/>
    </location>
</feature>
<sequence>TPTATTSAPSLVPHCTHGETHPNQTQNQTQTPPGSQQRQLLHRSPSRVLRCSEAGSPNRIGIFLGDRPASTSIQGGYR</sequence>
<feature type="compositionally biased region" description="Polar residues" evidence="1">
    <location>
        <begin position="69"/>
        <end position="78"/>
    </location>
</feature>
<dbReference type="Proteomes" id="UP000008062">
    <property type="component" value="Chromosome 14"/>
</dbReference>
<dbReference type="RefSeq" id="XP_003847440.1">
    <property type="nucleotide sequence ID" value="XM_003847392.1"/>
</dbReference>
<reference evidence="2 3" key="1">
    <citation type="journal article" date="2011" name="PLoS Genet.">
        <title>Finished genome of the fungal wheat pathogen Mycosphaerella graminicola reveals dispensome structure, chromosome plasticity, and stealth pathogenesis.</title>
        <authorList>
            <person name="Goodwin S.B."/>
            <person name="Ben M'barek S."/>
            <person name="Dhillon B."/>
            <person name="Wittenberg A.H.J."/>
            <person name="Crane C.F."/>
            <person name="Hane J.K."/>
            <person name="Foster A.J."/>
            <person name="Van der Lee T.A.J."/>
            <person name="Grimwood J."/>
            <person name="Aerts A."/>
            <person name="Antoniw J."/>
            <person name="Bailey A."/>
            <person name="Bluhm B."/>
            <person name="Bowler J."/>
            <person name="Bristow J."/>
            <person name="van der Burgt A."/>
            <person name="Canto-Canche B."/>
            <person name="Churchill A.C.L."/>
            <person name="Conde-Ferraez L."/>
            <person name="Cools H.J."/>
            <person name="Coutinho P.M."/>
            <person name="Csukai M."/>
            <person name="Dehal P."/>
            <person name="De Wit P."/>
            <person name="Donzelli B."/>
            <person name="van de Geest H.C."/>
            <person name="van Ham R.C.H.J."/>
            <person name="Hammond-Kosack K.E."/>
            <person name="Henrissat B."/>
            <person name="Kilian A."/>
            <person name="Kobayashi A.K."/>
            <person name="Koopmann E."/>
            <person name="Kourmpetis Y."/>
            <person name="Kuzniar A."/>
            <person name="Lindquist E."/>
            <person name="Lombard V."/>
            <person name="Maliepaard C."/>
            <person name="Martins N."/>
            <person name="Mehrabi R."/>
            <person name="Nap J.P.H."/>
            <person name="Ponomarenko A."/>
            <person name="Rudd J.J."/>
            <person name="Salamov A."/>
            <person name="Schmutz J."/>
            <person name="Schouten H.J."/>
            <person name="Shapiro H."/>
            <person name="Stergiopoulos I."/>
            <person name="Torriani S.F.F."/>
            <person name="Tu H."/>
            <person name="de Vries R.P."/>
            <person name="Waalwijk C."/>
            <person name="Ware S.B."/>
            <person name="Wiebenga A."/>
            <person name="Zwiers L.-H."/>
            <person name="Oliver R.P."/>
            <person name="Grigoriev I.V."/>
            <person name="Kema G.H.J."/>
        </authorList>
    </citation>
    <scope>NUCLEOTIDE SEQUENCE [LARGE SCALE GENOMIC DNA]</scope>
    <source>
        <strain evidence="3">CBS 115943 / IPO323</strain>
    </source>
</reference>
<dbReference type="KEGG" id="ztr:MYCGRDRAFT_101933"/>
<protein>
    <submittedName>
        <fullName evidence="2">Uncharacterized protein</fullName>
    </submittedName>
</protein>
<dbReference type="EMBL" id="CM001209">
    <property type="protein sequence ID" value="EGP82416.1"/>
    <property type="molecule type" value="Genomic_DNA"/>
</dbReference>
<accession>F9XQU4</accession>
<organism evidence="2 3">
    <name type="scientific">Zymoseptoria tritici (strain CBS 115943 / IPO323)</name>
    <name type="common">Speckled leaf blotch fungus</name>
    <name type="synonym">Septoria tritici</name>
    <dbReference type="NCBI Taxonomy" id="336722"/>
    <lineage>
        <taxon>Eukaryota</taxon>
        <taxon>Fungi</taxon>
        <taxon>Dikarya</taxon>
        <taxon>Ascomycota</taxon>
        <taxon>Pezizomycotina</taxon>
        <taxon>Dothideomycetes</taxon>
        <taxon>Dothideomycetidae</taxon>
        <taxon>Mycosphaerellales</taxon>
        <taxon>Mycosphaerellaceae</taxon>
        <taxon>Zymoseptoria</taxon>
    </lineage>
</organism>
<dbReference type="InParanoid" id="F9XQU4"/>
<feature type="non-terminal residue" evidence="2">
    <location>
        <position position="1"/>
    </location>
</feature>
<evidence type="ECO:0000313" key="2">
    <source>
        <dbReference type="EMBL" id="EGP82416.1"/>
    </source>
</evidence>
<evidence type="ECO:0000256" key="1">
    <source>
        <dbReference type="SAM" id="MobiDB-lite"/>
    </source>
</evidence>
<evidence type="ECO:0000313" key="3">
    <source>
        <dbReference type="Proteomes" id="UP000008062"/>
    </source>
</evidence>
<proteinExistence type="predicted"/>
<keyword evidence="3" id="KW-1185">Reference proteome</keyword>
<dbReference type="HOGENOM" id="CLU_2628789_0_0_1"/>
<feature type="compositionally biased region" description="Low complexity" evidence="1">
    <location>
        <begin position="22"/>
        <end position="33"/>
    </location>
</feature>
<dbReference type="AlphaFoldDB" id="F9XQU4"/>